<accession>A0ABU6R792</accession>
<comment type="caution">
    <text evidence="2">The sequence shown here is derived from an EMBL/GenBank/DDBJ whole genome shotgun (WGS) entry which is preliminary data.</text>
</comment>
<evidence type="ECO:0000313" key="2">
    <source>
        <dbReference type="EMBL" id="MED6119820.1"/>
    </source>
</evidence>
<evidence type="ECO:0000313" key="3">
    <source>
        <dbReference type="Proteomes" id="UP001341840"/>
    </source>
</evidence>
<sequence length="409" mass="47402">MFAILPAIWSALSNLYNVSSYPLRRYQYCSIDKRSTLDKCRLPVGIRLFVSAGHLRRASESLKKGFSGRELGYVERVTHSEAAGLAGRRHKGESEGVCFRSRRKGSSYGVDEADRDNWKWTQMEKKSHTVFVDGLPHDIAKLTLFRIFGWIGGVVDIYVSRKKRRGSNMPFAFAEGKRKVERKVMEARHLARLYSSDGDTKMENLVDRRKKCIKVQDDPKQVDIMERSIIAECINTIRFAWVKEQIAEVWEGPGEVSCRDLGPFKCLLTFESLEAKNIAMDSTSLQSLFFELRPHWGFPRTQSRWIWLEITSVPVHAWSAETFMNIGKLWGKPVMMDELTDYYLSYTCASILVDSYEWEFIHEWVLLDDGERKFEVYVNEFGREMYNAKPIRRFVMRIAHVRGLPSAAM</sequence>
<feature type="domain" description="RRM" evidence="1">
    <location>
        <begin position="130"/>
        <end position="175"/>
    </location>
</feature>
<name>A0ABU6R792_9FABA</name>
<protein>
    <recommendedName>
        <fullName evidence="1">RRM domain-containing protein</fullName>
    </recommendedName>
</protein>
<keyword evidence="3" id="KW-1185">Reference proteome</keyword>
<reference evidence="2 3" key="1">
    <citation type="journal article" date="2023" name="Plants (Basel)">
        <title>Bridging the Gap: Combining Genomics and Transcriptomics Approaches to Understand Stylosanthes scabra, an Orphan Legume from the Brazilian Caatinga.</title>
        <authorList>
            <person name="Ferreira-Neto J.R.C."/>
            <person name="da Silva M.D."/>
            <person name="Binneck E."/>
            <person name="de Melo N.F."/>
            <person name="da Silva R.H."/>
            <person name="de Melo A.L.T.M."/>
            <person name="Pandolfi V."/>
            <person name="Bustamante F.O."/>
            <person name="Brasileiro-Vidal A.C."/>
            <person name="Benko-Iseppon A.M."/>
        </authorList>
    </citation>
    <scope>NUCLEOTIDE SEQUENCE [LARGE SCALE GENOMIC DNA]</scope>
    <source>
        <tissue evidence="2">Leaves</tissue>
    </source>
</reference>
<evidence type="ECO:0000259" key="1">
    <source>
        <dbReference type="Pfam" id="PF00076"/>
    </source>
</evidence>
<proteinExistence type="predicted"/>
<dbReference type="InterPro" id="IPR035979">
    <property type="entry name" value="RBD_domain_sf"/>
</dbReference>
<dbReference type="InterPro" id="IPR012677">
    <property type="entry name" value="Nucleotide-bd_a/b_plait_sf"/>
</dbReference>
<dbReference type="SUPFAM" id="SSF54928">
    <property type="entry name" value="RNA-binding domain, RBD"/>
    <property type="match status" value="1"/>
</dbReference>
<dbReference type="Gene3D" id="3.30.70.330">
    <property type="match status" value="1"/>
</dbReference>
<dbReference type="EMBL" id="JASCZI010030249">
    <property type="protein sequence ID" value="MED6119820.1"/>
    <property type="molecule type" value="Genomic_DNA"/>
</dbReference>
<dbReference type="Pfam" id="PF00076">
    <property type="entry name" value="RRM_1"/>
    <property type="match status" value="1"/>
</dbReference>
<gene>
    <name evidence="2" type="ORF">PIB30_015116</name>
</gene>
<dbReference type="InterPro" id="IPR000504">
    <property type="entry name" value="RRM_dom"/>
</dbReference>
<organism evidence="2 3">
    <name type="scientific">Stylosanthes scabra</name>
    <dbReference type="NCBI Taxonomy" id="79078"/>
    <lineage>
        <taxon>Eukaryota</taxon>
        <taxon>Viridiplantae</taxon>
        <taxon>Streptophyta</taxon>
        <taxon>Embryophyta</taxon>
        <taxon>Tracheophyta</taxon>
        <taxon>Spermatophyta</taxon>
        <taxon>Magnoliopsida</taxon>
        <taxon>eudicotyledons</taxon>
        <taxon>Gunneridae</taxon>
        <taxon>Pentapetalae</taxon>
        <taxon>rosids</taxon>
        <taxon>fabids</taxon>
        <taxon>Fabales</taxon>
        <taxon>Fabaceae</taxon>
        <taxon>Papilionoideae</taxon>
        <taxon>50 kb inversion clade</taxon>
        <taxon>dalbergioids sensu lato</taxon>
        <taxon>Dalbergieae</taxon>
        <taxon>Pterocarpus clade</taxon>
        <taxon>Stylosanthes</taxon>
    </lineage>
</organism>
<dbReference type="Proteomes" id="UP001341840">
    <property type="component" value="Unassembled WGS sequence"/>
</dbReference>